<feature type="domain" description="HTH cro/C1-type" evidence="1">
    <location>
        <begin position="6"/>
        <end position="60"/>
    </location>
</feature>
<name>A0ABR7JNL9_9FIRM</name>
<evidence type="ECO:0000259" key="1">
    <source>
        <dbReference type="PROSITE" id="PS50943"/>
    </source>
</evidence>
<evidence type="ECO:0000313" key="3">
    <source>
        <dbReference type="Proteomes" id="UP000609849"/>
    </source>
</evidence>
<proteinExistence type="predicted"/>
<dbReference type="CDD" id="cd00093">
    <property type="entry name" value="HTH_XRE"/>
    <property type="match status" value="1"/>
</dbReference>
<dbReference type="Pfam" id="PF01381">
    <property type="entry name" value="HTH_3"/>
    <property type="match status" value="1"/>
</dbReference>
<dbReference type="Gene3D" id="1.10.260.40">
    <property type="entry name" value="lambda repressor-like DNA-binding domains"/>
    <property type="match status" value="1"/>
</dbReference>
<gene>
    <name evidence="2" type="ORF">H8923_07010</name>
</gene>
<sequence>MEHRLLKSKRVLNGFTQEQIANVIGINTKSYNLKENGKNRFSLEEVVRVSETLELTLEEVNDIFLQMKLPKGNKKRGRIR</sequence>
<dbReference type="Proteomes" id="UP000609849">
    <property type="component" value="Unassembled WGS sequence"/>
</dbReference>
<dbReference type="RefSeq" id="WP_153925988.1">
    <property type="nucleotide sequence ID" value="NZ_JACRWE010000003.1"/>
</dbReference>
<reference evidence="2 3" key="1">
    <citation type="submission" date="2020-08" db="EMBL/GenBank/DDBJ databases">
        <authorList>
            <person name="Liu C."/>
            <person name="Sun Q."/>
        </authorList>
    </citation>
    <scope>NUCLEOTIDE SEQUENCE [LARGE SCALE GENOMIC DNA]</scope>
    <source>
        <strain evidence="2 3">NSJ-18</strain>
    </source>
</reference>
<keyword evidence="3" id="KW-1185">Reference proteome</keyword>
<comment type="caution">
    <text evidence="2">The sequence shown here is derived from an EMBL/GenBank/DDBJ whole genome shotgun (WGS) entry which is preliminary data.</text>
</comment>
<dbReference type="InterPro" id="IPR010982">
    <property type="entry name" value="Lambda_DNA-bd_dom_sf"/>
</dbReference>
<dbReference type="EMBL" id="JACRWE010000003">
    <property type="protein sequence ID" value="MBC5996508.1"/>
    <property type="molecule type" value="Genomic_DNA"/>
</dbReference>
<protein>
    <submittedName>
        <fullName evidence="2">Helix-turn-helix transcriptional regulator</fullName>
    </submittedName>
</protein>
<evidence type="ECO:0000313" key="2">
    <source>
        <dbReference type="EMBL" id="MBC5996508.1"/>
    </source>
</evidence>
<dbReference type="SMART" id="SM00530">
    <property type="entry name" value="HTH_XRE"/>
    <property type="match status" value="1"/>
</dbReference>
<accession>A0ABR7JNL9</accession>
<dbReference type="PROSITE" id="PS50943">
    <property type="entry name" value="HTH_CROC1"/>
    <property type="match status" value="1"/>
</dbReference>
<dbReference type="InterPro" id="IPR001387">
    <property type="entry name" value="Cro/C1-type_HTH"/>
</dbReference>
<dbReference type="SUPFAM" id="SSF47413">
    <property type="entry name" value="lambda repressor-like DNA-binding domains"/>
    <property type="match status" value="1"/>
</dbReference>
<organism evidence="2 3">
    <name type="scientific">Romboutsia faecis</name>
    <dbReference type="NCBI Taxonomy" id="2764597"/>
    <lineage>
        <taxon>Bacteria</taxon>
        <taxon>Bacillati</taxon>
        <taxon>Bacillota</taxon>
        <taxon>Clostridia</taxon>
        <taxon>Peptostreptococcales</taxon>
        <taxon>Peptostreptococcaceae</taxon>
        <taxon>Romboutsia</taxon>
    </lineage>
</organism>